<protein>
    <submittedName>
        <fullName evidence="1">Glycosyltransferase</fullName>
    </submittedName>
</protein>
<comment type="caution">
    <text evidence="1">The sequence shown here is derived from an EMBL/GenBank/DDBJ whole genome shotgun (WGS) entry which is preliminary data.</text>
</comment>
<dbReference type="GO" id="GO:0016740">
    <property type="term" value="F:transferase activity"/>
    <property type="evidence" value="ECO:0007669"/>
    <property type="project" value="UniProtKB-KW"/>
</dbReference>
<gene>
    <name evidence="1" type="ORF">D0X99_10455</name>
</gene>
<dbReference type="AlphaFoldDB" id="A0A418PSG3"/>
<dbReference type="OrthoDB" id="9798250at2"/>
<evidence type="ECO:0000313" key="1">
    <source>
        <dbReference type="EMBL" id="RIW15833.1"/>
    </source>
</evidence>
<name>A0A418PSG3_9BACT</name>
<organism evidence="1 2">
    <name type="scientific">Algoriphagus lacus</name>
    <dbReference type="NCBI Taxonomy" id="2056311"/>
    <lineage>
        <taxon>Bacteria</taxon>
        <taxon>Pseudomonadati</taxon>
        <taxon>Bacteroidota</taxon>
        <taxon>Cytophagia</taxon>
        <taxon>Cytophagales</taxon>
        <taxon>Cyclobacteriaceae</taxon>
        <taxon>Algoriphagus</taxon>
    </lineage>
</organism>
<dbReference type="Proteomes" id="UP000283522">
    <property type="component" value="Unassembled WGS sequence"/>
</dbReference>
<dbReference type="Gene3D" id="3.90.550.10">
    <property type="entry name" value="Spore Coat Polysaccharide Biosynthesis Protein SpsA, Chain A"/>
    <property type="match status" value="1"/>
</dbReference>
<keyword evidence="2" id="KW-1185">Reference proteome</keyword>
<dbReference type="Pfam" id="PF09837">
    <property type="entry name" value="DUF2064"/>
    <property type="match status" value="1"/>
</dbReference>
<dbReference type="EMBL" id="QXML01000004">
    <property type="protein sequence ID" value="RIW15833.1"/>
    <property type="molecule type" value="Genomic_DNA"/>
</dbReference>
<dbReference type="PANTHER" id="PTHR36529">
    <property type="entry name" value="SLL1095 PROTEIN"/>
    <property type="match status" value="1"/>
</dbReference>
<proteinExistence type="predicted"/>
<sequence length="203" mass="23274">MSRSGLIVFQKNATLGKVKTRLAATVGDQEAMKIYQWLTSHTHRILGELEVDKFLFFSDYIPELEIKNFPNYRFEVQVGTDLGQRMSQAFSRLFEIGFEKVIIIGTDCAELTSQDLKNAFSMLDSHDLVLGPAKDGGYYLLGTRRNYPELFREIPWSTEKVLELTRIKANELNLKHGLLNALSDIDTAEDWQNFITKNPIIHE</sequence>
<keyword evidence="1" id="KW-0808">Transferase</keyword>
<dbReference type="InterPro" id="IPR029044">
    <property type="entry name" value="Nucleotide-diphossugar_trans"/>
</dbReference>
<dbReference type="RefSeq" id="WP_119477769.1">
    <property type="nucleotide sequence ID" value="NZ_QXML01000004.1"/>
</dbReference>
<dbReference type="InterPro" id="IPR018641">
    <property type="entry name" value="Trfase_1_rSAM/seldom-assoc"/>
</dbReference>
<evidence type="ECO:0000313" key="2">
    <source>
        <dbReference type="Proteomes" id="UP000283522"/>
    </source>
</evidence>
<dbReference type="SUPFAM" id="SSF53448">
    <property type="entry name" value="Nucleotide-diphospho-sugar transferases"/>
    <property type="match status" value="1"/>
</dbReference>
<dbReference type="NCBIfam" id="TIGR04282">
    <property type="entry name" value="glyco_like_cofC"/>
    <property type="match status" value="1"/>
</dbReference>
<dbReference type="PANTHER" id="PTHR36529:SF1">
    <property type="entry name" value="GLYCOSYLTRANSFERASE"/>
    <property type="match status" value="1"/>
</dbReference>
<accession>A0A418PSG3</accession>
<reference evidence="1 2" key="1">
    <citation type="submission" date="2018-09" db="EMBL/GenBank/DDBJ databases">
        <authorList>
            <person name="Wang X."/>
            <person name="Du Z."/>
        </authorList>
    </citation>
    <scope>NUCLEOTIDE SEQUENCE [LARGE SCALE GENOMIC DNA]</scope>
    <source>
        <strain evidence="1 2">N3</strain>
    </source>
</reference>